<evidence type="ECO:0000313" key="1">
    <source>
        <dbReference type="EMBL" id="KKA17409.1"/>
    </source>
</evidence>
<dbReference type="AlphaFoldDB" id="A0A0F4YGU3"/>
<dbReference type="GeneID" id="25320914"/>
<dbReference type="EMBL" id="LASV01000657">
    <property type="protein sequence ID" value="KKA17409.1"/>
    <property type="molecule type" value="Genomic_DNA"/>
</dbReference>
<accession>A0A0F4YGU3</accession>
<proteinExistence type="predicted"/>
<name>A0A0F4YGU3_RASE3</name>
<sequence length="118" mass="13846">HIVWQAGEPEFSSHSWERSLSVPDSTGDRLELSDPWWYTTFLPFQILDFLLNFSLLSRRACFDLHCCHNKFFFGQYIMLHVAEFIENLRSHFVNGRGRTSSSVDSVVHRRIVGRRRGS</sequence>
<gene>
    <name evidence="1" type="ORF">T310_8728</name>
</gene>
<dbReference type="RefSeq" id="XP_013324021.1">
    <property type="nucleotide sequence ID" value="XM_013468567.1"/>
</dbReference>
<dbReference type="Proteomes" id="UP000053958">
    <property type="component" value="Unassembled WGS sequence"/>
</dbReference>
<feature type="non-terminal residue" evidence="1">
    <location>
        <position position="1"/>
    </location>
</feature>
<keyword evidence="2" id="KW-1185">Reference proteome</keyword>
<evidence type="ECO:0000313" key="2">
    <source>
        <dbReference type="Proteomes" id="UP000053958"/>
    </source>
</evidence>
<comment type="caution">
    <text evidence="1">The sequence shown here is derived from an EMBL/GenBank/DDBJ whole genome shotgun (WGS) entry which is preliminary data.</text>
</comment>
<organism evidence="1 2">
    <name type="scientific">Rasamsonia emersonii (strain ATCC 16479 / CBS 393.64 / IMI 116815)</name>
    <dbReference type="NCBI Taxonomy" id="1408163"/>
    <lineage>
        <taxon>Eukaryota</taxon>
        <taxon>Fungi</taxon>
        <taxon>Dikarya</taxon>
        <taxon>Ascomycota</taxon>
        <taxon>Pezizomycotina</taxon>
        <taxon>Eurotiomycetes</taxon>
        <taxon>Eurotiomycetidae</taxon>
        <taxon>Eurotiales</taxon>
        <taxon>Trichocomaceae</taxon>
        <taxon>Rasamsonia</taxon>
    </lineage>
</organism>
<reference evidence="1 2" key="1">
    <citation type="submission" date="2015-04" db="EMBL/GenBank/DDBJ databases">
        <authorList>
            <person name="Heijne W.H."/>
            <person name="Fedorova N.D."/>
            <person name="Nierman W.C."/>
            <person name="Vollebregt A.W."/>
            <person name="Zhao Z."/>
            <person name="Wu L."/>
            <person name="Kumar M."/>
            <person name="Stam H."/>
            <person name="van den Berg M.A."/>
            <person name="Pel H.J."/>
        </authorList>
    </citation>
    <scope>NUCLEOTIDE SEQUENCE [LARGE SCALE GENOMIC DNA]</scope>
    <source>
        <strain evidence="1 2">CBS 393.64</strain>
    </source>
</reference>
<protein>
    <submittedName>
        <fullName evidence="1">Uncharacterized protein</fullName>
    </submittedName>
</protein>